<sequence>MQNRLLTLHSLVMRYKRICSSSCNEGTGVYFLREHNERTSSWLNF</sequence>
<comment type="caution">
    <text evidence="1">The sequence shown here is derived from an EMBL/GenBank/DDBJ whole genome shotgun (WGS) entry which is preliminary data.</text>
</comment>
<protein>
    <submittedName>
        <fullName evidence="1">Uncharacterized protein</fullName>
    </submittedName>
</protein>
<dbReference type="EMBL" id="MTKO01000001">
    <property type="protein sequence ID" value="RWX48302.1"/>
    <property type="molecule type" value="Genomic_DNA"/>
</dbReference>
<name>A0A3S3R247_9BACT</name>
<evidence type="ECO:0000313" key="2">
    <source>
        <dbReference type="Proteomes" id="UP000287853"/>
    </source>
</evidence>
<keyword evidence="2" id="KW-1185">Reference proteome</keyword>
<accession>A0A3S3R247</accession>
<reference evidence="1 2" key="1">
    <citation type="submission" date="2017-01" db="EMBL/GenBank/DDBJ databases">
        <title>The cable genome- insights into the physiology and evolution of filamentous bacteria capable of sulfide oxidation via long distance electron transfer.</title>
        <authorList>
            <person name="Schreiber L."/>
            <person name="Bjerg J.T."/>
            <person name="Boggild A."/>
            <person name="Van De Vossenberg J."/>
            <person name="Meysman F."/>
            <person name="Nielsen L.P."/>
            <person name="Schramm A."/>
            <person name="Kjeldsen K.U."/>
        </authorList>
    </citation>
    <scope>NUCLEOTIDE SEQUENCE [LARGE SCALE GENOMIC DNA]</scope>
    <source>
        <strain evidence="1">MCF</strain>
    </source>
</reference>
<gene>
    <name evidence="1" type="ORF">H206_05131</name>
</gene>
<dbReference type="Proteomes" id="UP000287853">
    <property type="component" value="Unassembled WGS sequence"/>
</dbReference>
<proteinExistence type="predicted"/>
<evidence type="ECO:0000313" key="1">
    <source>
        <dbReference type="EMBL" id="RWX48302.1"/>
    </source>
</evidence>
<dbReference type="AlphaFoldDB" id="A0A3S3R247"/>
<organism evidence="1 2">
    <name type="scientific">Candidatus Electrothrix aarhusensis</name>
    <dbReference type="NCBI Taxonomy" id="1859131"/>
    <lineage>
        <taxon>Bacteria</taxon>
        <taxon>Pseudomonadati</taxon>
        <taxon>Thermodesulfobacteriota</taxon>
        <taxon>Desulfobulbia</taxon>
        <taxon>Desulfobulbales</taxon>
        <taxon>Desulfobulbaceae</taxon>
        <taxon>Candidatus Electrothrix</taxon>
    </lineage>
</organism>